<dbReference type="EMBL" id="JARK01001409">
    <property type="protein sequence ID" value="EYC06946.1"/>
    <property type="molecule type" value="Genomic_DNA"/>
</dbReference>
<evidence type="ECO:0000313" key="2">
    <source>
        <dbReference type="Proteomes" id="UP000024635"/>
    </source>
</evidence>
<keyword evidence="2" id="KW-1185">Reference proteome</keyword>
<sequence length="91" mass="10578">MPVPSVFKKPNIRIYLLHERVRVEEGTQSLPLTNHSKTVDKFFFSSKECNIAYYTVRVDGGDPSMASTSKDAAQLRRTHRNRFRPPLEYYS</sequence>
<name>A0A016TW07_9BILA</name>
<protein>
    <submittedName>
        <fullName evidence="1">Uncharacterized protein</fullName>
    </submittedName>
</protein>
<dbReference type="AlphaFoldDB" id="A0A016TW07"/>
<reference evidence="2" key="1">
    <citation type="journal article" date="2015" name="Nat. Genet.">
        <title>The genome and transcriptome of the zoonotic hookworm Ancylostoma ceylanicum identify infection-specific gene families.</title>
        <authorList>
            <person name="Schwarz E.M."/>
            <person name="Hu Y."/>
            <person name="Antoshechkin I."/>
            <person name="Miller M.M."/>
            <person name="Sternberg P.W."/>
            <person name="Aroian R.V."/>
        </authorList>
    </citation>
    <scope>NUCLEOTIDE SEQUENCE</scope>
    <source>
        <strain evidence="2">HY135</strain>
    </source>
</reference>
<gene>
    <name evidence="1" type="primary">Acey_s0073.g790</name>
    <name evidence="1" type="ORF">Y032_0073g790</name>
</gene>
<accession>A0A016TW07</accession>
<organism evidence="1 2">
    <name type="scientific">Ancylostoma ceylanicum</name>
    <dbReference type="NCBI Taxonomy" id="53326"/>
    <lineage>
        <taxon>Eukaryota</taxon>
        <taxon>Metazoa</taxon>
        <taxon>Ecdysozoa</taxon>
        <taxon>Nematoda</taxon>
        <taxon>Chromadorea</taxon>
        <taxon>Rhabditida</taxon>
        <taxon>Rhabditina</taxon>
        <taxon>Rhabditomorpha</taxon>
        <taxon>Strongyloidea</taxon>
        <taxon>Ancylostomatidae</taxon>
        <taxon>Ancylostomatinae</taxon>
        <taxon>Ancylostoma</taxon>
    </lineage>
</organism>
<comment type="caution">
    <text evidence="1">The sequence shown here is derived from an EMBL/GenBank/DDBJ whole genome shotgun (WGS) entry which is preliminary data.</text>
</comment>
<dbReference type="Proteomes" id="UP000024635">
    <property type="component" value="Unassembled WGS sequence"/>
</dbReference>
<proteinExistence type="predicted"/>
<evidence type="ECO:0000313" key="1">
    <source>
        <dbReference type="EMBL" id="EYC06946.1"/>
    </source>
</evidence>